<keyword evidence="3" id="KW-1185">Reference proteome</keyword>
<comment type="caution">
    <text evidence="2">The sequence shown here is derived from an EMBL/GenBank/DDBJ whole genome shotgun (WGS) entry which is preliminary data.</text>
</comment>
<organism evidence="2 3">
    <name type="scientific">Plakobranchus ocellatus</name>
    <dbReference type="NCBI Taxonomy" id="259542"/>
    <lineage>
        <taxon>Eukaryota</taxon>
        <taxon>Metazoa</taxon>
        <taxon>Spiralia</taxon>
        <taxon>Lophotrochozoa</taxon>
        <taxon>Mollusca</taxon>
        <taxon>Gastropoda</taxon>
        <taxon>Heterobranchia</taxon>
        <taxon>Euthyneura</taxon>
        <taxon>Panpulmonata</taxon>
        <taxon>Sacoglossa</taxon>
        <taxon>Placobranchoidea</taxon>
        <taxon>Plakobranchidae</taxon>
        <taxon>Plakobranchus</taxon>
    </lineage>
</organism>
<evidence type="ECO:0000313" key="3">
    <source>
        <dbReference type="Proteomes" id="UP000735302"/>
    </source>
</evidence>
<feature type="region of interest" description="Disordered" evidence="1">
    <location>
        <begin position="1"/>
        <end position="51"/>
    </location>
</feature>
<sequence>MSNQTVEEEEKEEEEYEEEEEEKLEEVEEEEEEEMKEAAKEEVEEEEEKGRNQKVTLLVWNGICQGRHQRGMPNFLLLLADMPDWKKTPTTLGAFILLVDCVMKTK</sequence>
<proteinExistence type="predicted"/>
<gene>
    <name evidence="2" type="ORF">PoB_003186600</name>
</gene>
<accession>A0AAV4AAK6</accession>
<evidence type="ECO:0000256" key="1">
    <source>
        <dbReference type="SAM" id="MobiDB-lite"/>
    </source>
</evidence>
<dbReference type="EMBL" id="BLXT01003748">
    <property type="protein sequence ID" value="GFO05361.1"/>
    <property type="molecule type" value="Genomic_DNA"/>
</dbReference>
<dbReference type="Proteomes" id="UP000735302">
    <property type="component" value="Unassembled WGS sequence"/>
</dbReference>
<name>A0AAV4AAK6_9GAST</name>
<reference evidence="2 3" key="1">
    <citation type="journal article" date="2021" name="Elife">
        <title>Chloroplast acquisition without the gene transfer in kleptoplastic sea slugs, Plakobranchus ocellatus.</title>
        <authorList>
            <person name="Maeda T."/>
            <person name="Takahashi S."/>
            <person name="Yoshida T."/>
            <person name="Shimamura S."/>
            <person name="Takaki Y."/>
            <person name="Nagai Y."/>
            <person name="Toyoda A."/>
            <person name="Suzuki Y."/>
            <person name="Arimoto A."/>
            <person name="Ishii H."/>
            <person name="Satoh N."/>
            <person name="Nishiyama T."/>
            <person name="Hasebe M."/>
            <person name="Maruyama T."/>
            <person name="Minagawa J."/>
            <person name="Obokata J."/>
            <person name="Shigenobu S."/>
        </authorList>
    </citation>
    <scope>NUCLEOTIDE SEQUENCE [LARGE SCALE GENOMIC DNA]</scope>
</reference>
<dbReference type="AlphaFoldDB" id="A0AAV4AAK6"/>
<protein>
    <submittedName>
        <fullName evidence="2">Uncharacterized protein</fullName>
    </submittedName>
</protein>
<evidence type="ECO:0000313" key="2">
    <source>
        <dbReference type="EMBL" id="GFO05361.1"/>
    </source>
</evidence>
<feature type="compositionally biased region" description="Acidic residues" evidence="1">
    <location>
        <begin position="1"/>
        <end position="35"/>
    </location>
</feature>